<comment type="caution">
    <text evidence="8">The sequence shown here is derived from an EMBL/GenBank/DDBJ whole genome shotgun (WGS) entry which is preliminary data.</text>
</comment>
<evidence type="ECO:0000256" key="1">
    <source>
        <dbReference type="ARBA" id="ARBA00009943"/>
    </source>
</evidence>
<evidence type="ECO:0000256" key="6">
    <source>
        <dbReference type="ARBA" id="ARBA00023316"/>
    </source>
</evidence>
<dbReference type="AlphaFoldDB" id="A0A1F5EUH3"/>
<dbReference type="PROSITE" id="PS51191">
    <property type="entry name" value="FEMABX"/>
    <property type="match status" value="1"/>
</dbReference>
<dbReference type="PANTHER" id="PTHR36174:SF1">
    <property type="entry name" value="LIPID II:GLYCINE GLYCYLTRANSFERASE"/>
    <property type="match status" value="1"/>
</dbReference>
<feature type="domain" description="BioF2-like acetyltransferase" evidence="7">
    <location>
        <begin position="151"/>
        <end position="234"/>
    </location>
</feature>
<dbReference type="PANTHER" id="PTHR36174">
    <property type="entry name" value="LIPID II:GLYCINE GLYCYLTRANSFERASE"/>
    <property type="match status" value="1"/>
</dbReference>
<dbReference type="SUPFAM" id="SSF55729">
    <property type="entry name" value="Acyl-CoA N-acyltransferases (Nat)"/>
    <property type="match status" value="1"/>
</dbReference>
<name>A0A1F5EUH3_9BACT</name>
<dbReference type="Proteomes" id="UP000177979">
    <property type="component" value="Unassembled WGS sequence"/>
</dbReference>
<dbReference type="Gene3D" id="3.40.630.30">
    <property type="match status" value="1"/>
</dbReference>
<evidence type="ECO:0000256" key="3">
    <source>
        <dbReference type="ARBA" id="ARBA00022960"/>
    </source>
</evidence>
<dbReference type="InterPro" id="IPR038740">
    <property type="entry name" value="BioF2-like_GNAT_dom"/>
</dbReference>
<evidence type="ECO:0000313" key="9">
    <source>
        <dbReference type="Proteomes" id="UP000177979"/>
    </source>
</evidence>
<evidence type="ECO:0000256" key="5">
    <source>
        <dbReference type="ARBA" id="ARBA00023315"/>
    </source>
</evidence>
<dbReference type="GO" id="GO:0009252">
    <property type="term" value="P:peptidoglycan biosynthetic process"/>
    <property type="evidence" value="ECO:0007669"/>
    <property type="project" value="UniProtKB-KW"/>
</dbReference>
<reference evidence="8 9" key="1">
    <citation type="journal article" date="2016" name="Nat. Commun.">
        <title>Thousands of microbial genomes shed light on interconnected biogeochemical processes in an aquifer system.</title>
        <authorList>
            <person name="Anantharaman K."/>
            <person name="Brown C.T."/>
            <person name="Hug L.A."/>
            <person name="Sharon I."/>
            <person name="Castelle C.J."/>
            <person name="Probst A.J."/>
            <person name="Thomas B.C."/>
            <person name="Singh A."/>
            <person name="Wilkins M.J."/>
            <person name="Karaoz U."/>
            <person name="Brodie E.L."/>
            <person name="Williams K.H."/>
            <person name="Hubbard S.S."/>
            <person name="Banfield J.F."/>
        </authorList>
    </citation>
    <scope>NUCLEOTIDE SEQUENCE [LARGE SCALE GENOMIC DNA]</scope>
</reference>
<dbReference type="InterPro" id="IPR016181">
    <property type="entry name" value="Acyl_CoA_acyltransferase"/>
</dbReference>
<evidence type="ECO:0000313" key="8">
    <source>
        <dbReference type="EMBL" id="OGD71049.1"/>
    </source>
</evidence>
<dbReference type="GO" id="GO:0008360">
    <property type="term" value="P:regulation of cell shape"/>
    <property type="evidence" value="ECO:0007669"/>
    <property type="project" value="UniProtKB-KW"/>
</dbReference>
<keyword evidence="5" id="KW-0012">Acyltransferase</keyword>
<protein>
    <recommendedName>
        <fullName evidence="7">BioF2-like acetyltransferase domain-containing protein</fullName>
    </recommendedName>
</protein>
<keyword evidence="4" id="KW-0573">Peptidoglycan synthesis</keyword>
<comment type="similarity">
    <text evidence="1">Belongs to the FemABX family.</text>
</comment>
<evidence type="ECO:0000256" key="2">
    <source>
        <dbReference type="ARBA" id="ARBA00022679"/>
    </source>
</evidence>
<organism evidence="8 9">
    <name type="scientific">Candidatus Collierbacteria bacterium RIFCSPHIGHO2_01_FULL_50_25</name>
    <dbReference type="NCBI Taxonomy" id="1817722"/>
    <lineage>
        <taxon>Bacteria</taxon>
        <taxon>Candidatus Collieribacteriota</taxon>
    </lineage>
</organism>
<dbReference type="InterPro" id="IPR003447">
    <property type="entry name" value="FEMABX"/>
</dbReference>
<dbReference type="Pfam" id="PF13480">
    <property type="entry name" value="Acetyltransf_6"/>
    <property type="match status" value="1"/>
</dbReference>
<gene>
    <name evidence="8" type="ORF">A2703_01265</name>
</gene>
<dbReference type="GO" id="GO:0016755">
    <property type="term" value="F:aminoacyltransferase activity"/>
    <property type="evidence" value="ECO:0007669"/>
    <property type="project" value="InterPro"/>
</dbReference>
<dbReference type="GO" id="GO:0071555">
    <property type="term" value="P:cell wall organization"/>
    <property type="evidence" value="ECO:0007669"/>
    <property type="project" value="UniProtKB-KW"/>
</dbReference>
<accession>A0A1F5EUH3</accession>
<evidence type="ECO:0000259" key="7">
    <source>
        <dbReference type="Pfam" id="PF13480"/>
    </source>
</evidence>
<keyword evidence="2" id="KW-0808">Transferase</keyword>
<dbReference type="STRING" id="1817722.A2703_01265"/>
<keyword evidence="6" id="KW-0961">Cell wall biogenesis/degradation</keyword>
<proteinExistence type="inferred from homology"/>
<keyword evidence="3" id="KW-0133">Cell shape</keyword>
<evidence type="ECO:0000256" key="4">
    <source>
        <dbReference type="ARBA" id="ARBA00022984"/>
    </source>
</evidence>
<dbReference type="EMBL" id="MFAG01000041">
    <property type="protein sequence ID" value="OGD71049.1"/>
    <property type="molecule type" value="Genomic_DNA"/>
</dbReference>
<dbReference type="InterPro" id="IPR050644">
    <property type="entry name" value="PG_Glycine_Bridge_Synth"/>
</dbReference>
<sequence>MIDLRQTKEWGDWLAATGWVVDKVKTMDGSDLQIFIRPMPFLPIAFFKLQRFNREIDWQDLAETKRKHHVLWSVMEPANEKPIPDITKHGYRLTRDPYLPTKTRVLDLTKSEKALLIGMSENFRRVIKKGMMAKVVKISADRFYEGWKRWARSYILPRGQFDSLVGAFSSKVEFWAMEKDGQPLSAVMLLFTPDTCFYYQTWTSKMGRKSSEHVILTWKTMRRAKKLKKKYYNFEGIQDRRFPIPKWDGFTEFKRRFGGQELSYPGSFLKWF</sequence>